<dbReference type="SMART" id="SM00388">
    <property type="entry name" value="HisKA"/>
    <property type="match status" value="1"/>
</dbReference>
<evidence type="ECO:0000256" key="7">
    <source>
        <dbReference type="SAM" id="Coils"/>
    </source>
</evidence>
<evidence type="ECO:0000313" key="14">
    <source>
        <dbReference type="Proteomes" id="UP000266313"/>
    </source>
</evidence>
<comment type="catalytic activity">
    <reaction evidence="1">
        <text>ATP + protein L-histidine = ADP + protein N-phospho-L-histidine.</text>
        <dbReference type="EC" id="2.7.13.3"/>
    </reaction>
</comment>
<dbReference type="SMART" id="SM00387">
    <property type="entry name" value="HATPase_c"/>
    <property type="match status" value="1"/>
</dbReference>
<evidence type="ECO:0000256" key="6">
    <source>
        <dbReference type="ARBA" id="ARBA00023012"/>
    </source>
</evidence>
<dbReference type="EC" id="2.7.13.3" evidence="2"/>
<dbReference type="InterPro" id="IPR013656">
    <property type="entry name" value="PAS_4"/>
</dbReference>
<keyword evidence="3" id="KW-0597">Phosphoprotein</keyword>
<dbReference type="PROSITE" id="PS50113">
    <property type="entry name" value="PAC"/>
    <property type="match status" value="2"/>
</dbReference>
<dbReference type="FunFam" id="3.30.565.10:FF:000006">
    <property type="entry name" value="Sensor histidine kinase WalK"/>
    <property type="match status" value="1"/>
</dbReference>
<dbReference type="NCBIfam" id="TIGR00229">
    <property type="entry name" value="sensory_box"/>
    <property type="match status" value="2"/>
</dbReference>
<keyword evidence="9" id="KW-1133">Transmembrane helix</keyword>
<evidence type="ECO:0000259" key="10">
    <source>
        <dbReference type="PROSITE" id="PS50109"/>
    </source>
</evidence>
<dbReference type="PANTHER" id="PTHR43711">
    <property type="entry name" value="TWO-COMPONENT HISTIDINE KINASE"/>
    <property type="match status" value="1"/>
</dbReference>
<feature type="region of interest" description="Disordered" evidence="8">
    <location>
        <begin position="776"/>
        <end position="810"/>
    </location>
</feature>
<dbReference type="GO" id="GO:0005886">
    <property type="term" value="C:plasma membrane"/>
    <property type="evidence" value="ECO:0007669"/>
    <property type="project" value="UniProtKB-ARBA"/>
</dbReference>
<dbReference type="FunFam" id="3.30.450.20:FF:000099">
    <property type="entry name" value="Sensory box sensor histidine kinase"/>
    <property type="match status" value="1"/>
</dbReference>
<dbReference type="Gene3D" id="1.10.287.130">
    <property type="match status" value="1"/>
</dbReference>
<feature type="domain" description="PAS" evidence="11">
    <location>
        <begin position="290"/>
        <end position="360"/>
    </location>
</feature>
<dbReference type="RefSeq" id="WP_119629949.1">
    <property type="nucleotide sequence ID" value="NZ_AP017928.1"/>
</dbReference>
<dbReference type="OrthoDB" id="9812358at2"/>
<dbReference type="InterPro" id="IPR036097">
    <property type="entry name" value="HisK_dim/P_sf"/>
</dbReference>
<gene>
    <name evidence="13" type="ORF">sS8_2621</name>
</gene>
<keyword evidence="6" id="KW-0902">Two-component regulatory system</keyword>
<dbReference type="SUPFAM" id="SSF55874">
    <property type="entry name" value="ATPase domain of HSP90 chaperone/DNA topoisomerase II/histidine kinase"/>
    <property type="match status" value="1"/>
</dbReference>
<feature type="transmembrane region" description="Helical" evidence="9">
    <location>
        <begin position="51"/>
        <end position="84"/>
    </location>
</feature>
<dbReference type="InterPro" id="IPR000014">
    <property type="entry name" value="PAS"/>
</dbReference>
<dbReference type="AlphaFoldDB" id="A0A250KXS1"/>
<keyword evidence="14" id="KW-1185">Reference proteome</keyword>
<keyword evidence="7" id="KW-0175">Coiled coil</keyword>
<feature type="domain" description="Histidine kinase" evidence="10">
    <location>
        <begin position="555"/>
        <end position="774"/>
    </location>
</feature>
<name>A0A250KXS1_9GAMM</name>
<dbReference type="SUPFAM" id="SSF47384">
    <property type="entry name" value="Homodimeric domain of signal transducing histidine kinase"/>
    <property type="match status" value="1"/>
</dbReference>
<dbReference type="Gene3D" id="3.30.450.20">
    <property type="entry name" value="PAS domain"/>
    <property type="match status" value="3"/>
</dbReference>
<proteinExistence type="predicted"/>
<evidence type="ECO:0000256" key="5">
    <source>
        <dbReference type="ARBA" id="ARBA00022777"/>
    </source>
</evidence>
<protein>
    <recommendedName>
        <fullName evidence="2">histidine kinase</fullName>
        <ecNumber evidence="2">2.7.13.3</ecNumber>
    </recommendedName>
</protein>
<dbReference type="GO" id="GO:0000155">
    <property type="term" value="F:phosphorelay sensor kinase activity"/>
    <property type="evidence" value="ECO:0007669"/>
    <property type="project" value="InterPro"/>
</dbReference>
<dbReference type="InterPro" id="IPR025201">
    <property type="entry name" value="KdpD_TM"/>
</dbReference>
<evidence type="ECO:0000256" key="8">
    <source>
        <dbReference type="SAM" id="MobiDB-lite"/>
    </source>
</evidence>
<feature type="transmembrane region" description="Helical" evidence="9">
    <location>
        <begin position="20"/>
        <end position="39"/>
    </location>
</feature>
<evidence type="ECO:0000259" key="11">
    <source>
        <dbReference type="PROSITE" id="PS50112"/>
    </source>
</evidence>
<evidence type="ECO:0000256" key="3">
    <source>
        <dbReference type="ARBA" id="ARBA00022553"/>
    </source>
</evidence>
<accession>A0A250KXS1</accession>
<evidence type="ECO:0000256" key="9">
    <source>
        <dbReference type="SAM" id="Phobius"/>
    </source>
</evidence>
<dbReference type="InterPro" id="IPR050736">
    <property type="entry name" value="Sensor_HK_Regulatory"/>
</dbReference>
<feature type="domain" description="PAC" evidence="12">
    <location>
        <begin position="363"/>
        <end position="416"/>
    </location>
</feature>
<feature type="domain" description="PAS" evidence="11">
    <location>
        <begin position="162"/>
        <end position="231"/>
    </location>
</feature>
<sequence>MSSFNKAEETLKIGSSFKVLAPYAAVVVALAVVLGLIFAAYEMSRPIPVSLLLLIPILVGAFLGGLSAGAFAMILGLAADHFLFGKLVPDVQRLFPYIDEQVRLVFFMVEGLLLNAVGHWHRLSRLKAQEAERRQRMLEQEIVRRRRLEESVVRSQRAVKSQLSEIESIYATAPVGLCFIDRDLRFVRVNRELAEIHGIPVEEHIGQSVQKVVPEIGLAMVPLLRRVIVSGEPILDKEIADITLEGARTKPVLLVNLFPAKESDGFVSGVNVAVREISGQKRFEETLKESEEKYRLLAEVSPLAIWTAAPDGSLLYASHHWLEYSGLTLEQSLGQGWASVLHPEDRERVFAEQAEALEKSCPYETELRFRCYRSGEYRWHLVRALPLRDDGGRVRQWMGIAMDIHQIKCGEEAWRESQARLLLALEVGRMTVWERDSATGAVTWLDPTNLHSAIGFEDQFLAWVKDLAERNLPLSSQTEVQPVESYRQEFQIVLPDGKLNWVEARGQLFRGSRRLVGVLSDVTDRKRAEDSLRHVKEVEEALREADRRKDEFIALLAHELRNPLAPILTSAQLLKRRGSERPELIESATESIERQVKYLTRLINDLLDISRVARGKLKLSFEVTDMASVIAHAVEVCRPVIENNQQELVYRGTGQPLYLWGDPARLSQIIANLLMNAAKFTPGNGRIELAMERKGPEIAIKVRDNGIGIEPDALEHIFEPFVQYERPLHNGHSGLGVGLALVKSLVEMHGGRISVVSYGKDQGTEFSIRLPLFDQSSGRKSDSADTEDEVQPIRSPVTHDEALASLPREAYRGVSARQRSAMNGFSDLEKQSDRVFQQFL</sequence>
<dbReference type="InterPro" id="IPR036890">
    <property type="entry name" value="HATPase_C_sf"/>
</dbReference>
<dbReference type="PROSITE" id="PS50112">
    <property type="entry name" value="PAS"/>
    <property type="match status" value="2"/>
</dbReference>
<dbReference type="InterPro" id="IPR000700">
    <property type="entry name" value="PAS-assoc_C"/>
</dbReference>
<keyword evidence="9" id="KW-0472">Membrane</keyword>
<dbReference type="SMART" id="SM00086">
    <property type="entry name" value="PAC"/>
    <property type="match status" value="2"/>
</dbReference>
<dbReference type="Pfam" id="PF00512">
    <property type="entry name" value="HisKA"/>
    <property type="match status" value="1"/>
</dbReference>
<dbReference type="Proteomes" id="UP000266313">
    <property type="component" value="Chromosome"/>
</dbReference>
<dbReference type="InterPro" id="IPR001610">
    <property type="entry name" value="PAC"/>
</dbReference>
<organism evidence="13 14">
    <name type="scientific">Methylocaldum marinum</name>
    <dbReference type="NCBI Taxonomy" id="1432792"/>
    <lineage>
        <taxon>Bacteria</taxon>
        <taxon>Pseudomonadati</taxon>
        <taxon>Pseudomonadota</taxon>
        <taxon>Gammaproteobacteria</taxon>
        <taxon>Methylococcales</taxon>
        <taxon>Methylococcaceae</taxon>
        <taxon>Methylocaldum</taxon>
    </lineage>
</organism>
<evidence type="ECO:0000259" key="12">
    <source>
        <dbReference type="PROSITE" id="PS50113"/>
    </source>
</evidence>
<dbReference type="EMBL" id="AP017928">
    <property type="protein sequence ID" value="BBA34569.1"/>
    <property type="molecule type" value="Genomic_DNA"/>
</dbReference>
<dbReference type="InterPro" id="IPR005467">
    <property type="entry name" value="His_kinase_dom"/>
</dbReference>
<dbReference type="Pfam" id="PF08448">
    <property type="entry name" value="PAS_4"/>
    <property type="match status" value="1"/>
</dbReference>
<dbReference type="Pfam" id="PF02518">
    <property type="entry name" value="HATPase_c"/>
    <property type="match status" value="1"/>
</dbReference>
<feature type="coiled-coil region" evidence="7">
    <location>
        <begin position="528"/>
        <end position="555"/>
    </location>
</feature>
<dbReference type="InterPro" id="IPR004358">
    <property type="entry name" value="Sig_transdc_His_kin-like_C"/>
</dbReference>
<evidence type="ECO:0000256" key="4">
    <source>
        <dbReference type="ARBA" id="ARBA00022679"/>
    </source>
</evidence>
<keyword evidence="9" id="KW-0812">Transmembrane</keyword>
<reference evidence="13 14" key="1">
    <citation type="submission" date="2016-12" db="EMBL/GenBank/DDBJ databases">
        <title>Genome sequencing of Methylocaldum marinum.</title>
        <authorList>
            <person name="Takeuchi M."/>
            <person name="Kamagata Y."/>
            <person name="Hiraoka S."/>
            <person name="Oshima K."/>
            <person name="Hattori M."/>
            <person name="Iwasaki W."/>
        </authorList>
    </citation>
    <scope>NUCLEOTIDE SEQUENCE [LARGE SCALE GENOMIC DNA]</scope>
    <source>
        <strain evidence="13 14">S8</strain>
    </source>
</reference>
<dbReference type="Gene3D" id="3.30.565.10">
    <property type="entry name" value="Histidine kinase-like ATPase, C-terminal domain"/>
    <property type="match status" value="1"/>
</dbReference>
<dbReference type="CDD" id="cd00130">
    <property type="entry name" value="PAS"/>
    <property type="match status" value="2"/>
</dbReference>
<keyword evidence="4" id="KW-0808">Transferase</keyword>
<dbReference type="InterPro" id="IPR035965">
    <property type="entry name" value="PAS-like_dom_sf"/>
</dbReference>
<dbReference type="PROSITE" id="PS50109">
    <property type="entry name" value="HIS_KIN"/>
    <property type="match status" value="1"/>
</dbReference>
<dbReference type="SMART" id="SM00091">
    <property type="entry name" value="PAS"/>
    <property type="match status" value="2"/>
</dbReference>
<dbReference type="CDD" id="cd00082">
    <property type="entry name" value="HisKA"/>
    <property type="match status" value="1"/>
</dbReference>
<dbReference type="CDD" id="cd00075">
    <property type="entry name" value="HATPase"/>
    <property type="match status" value="1"/>
</dbReference>
<dbReference type="KEGG" id="mmai:sS8_2621"/>
<dbReference type="InterPro" id="IPR013655">
    <property type="entry name" value="PAS_fold_3"/>
</dbReference>
<evidence type="ECO:0000256" key="2">
    <source>
        <dbReference type="ARBA" id="ARBA00012438"/>
    </source>
</evidence>
<keyword evidence="5" id="KW-0418">Kinase</keyword>
<dbReference type="InterPro" id="IPR003661">
    <property type="entry name" value="HisK_dim/P_dom"/>
</dbReference>
<dbReference type="PANTHER" id="PTHR43711:SF31">
    <property type="entry name" value="HISTIDINE KINASE"/>
    <property type="match status" value="1"/>
</dbReference>
<dbReference type="PRINTS" id="PR00344">
    <property type="entry name" value="BCTRLSENSOR"/>
</dbReference>
<dbReference type="InterPro" id="IPR003594">
    <property type="entry name" value="HATPase_dom"/>
</dbReference>
<evidence type="ECO:0000313" key="13">
    <source>
        <dbReference type="EMBL" id="BBA34569.1"/>
    </source>
</evidence>
<dbReference type="Pfam" id="PF08447">
    <property type="entry name" value="PAS_3"/>
    <property type="match status" value="1"/>
</dbReference>
<dbReference type="SUPFAM" id="SSF55785">
    <property type="entry name" value="PYP-like sensor domain (PAS domain)"/>
    <property type="match status" value="3"/>
</dbReference>
<feature type="domain" description="PAC" evidence="12">
    <location>
        <begin position="486"/>
        <end position="534"/>
    </location>
</feature>
<evidence type="ECO:0000256" key="1">
    <source>
        <dbReference type="ARBA" id="ARBA00000085"/>
    </source>
</evidence>
<dbReference type="Pfam" id="PF13493">
    <property type="entry name" value="DUF4118"/>
    <property type="match status" value="1"/>
</dbReference>